<keyword evidence="1" id="KW-0614">Plasmid</keyword>
<evidence type="ECO:0000313" key="2">
    <source>
        <dbReference type="Proteomes" id="UP000182567"/>
    </source>
</evidence>
<organism evidence="1 2">
    <name type="scientific">Pseudomonas frederiksbergensis</name>
    <dbReference type="NCBI Taxonomy" id="104087"/>
    <lineage>
        <taxon>Bacteria</taxon>
        <taxon>Pseudomonadati</taxon>
        <taxon>Pseudomonadota</taxon>
        <taxon>Gammaproteobacteria</taxon>
        <taxon>Pseudomonadales</taxon>
        <taxon>Pseudomonadaceae</taxon>
        <taxon>Pseudomonas</taxon>
    </lineage>
</organism>
<gene>
    <name evidence="1" type="ORF">BLL42_27795</name>
</gene>
<geneLocation type="plasmid" evidence="1">
    <name>unnamed1</name>
</geneLocation>
<evidence type="ECO:0008006" key="3">
    <source>
        <dbReference type="Google" id="ProtNLM"/>
    </source>
</evidence>
<dbReference type="AlphaFoldDB" id="A0A1J0EUF1"/>
<accession>A0A1J0EUF1</accession>
<proteinExistence type="predicted"/>
<dbReference type="EMBL" id="CP017887">
    <property type="protein sequence ID" value="APC19527.1"/>
    <property type="molecule type" value="Genomic_DNA"/>
</dbReference>
<dbReference type="Proteomes" id="UP000182567">
    <property type="component" value="Plasmid unnamed1"/>
</dbReference>
<evidence type="ECO:0000313" key="1">
    <source>
        <dbReference type="EMBL" id="APC19527.1"/>
    </source>
</evidence>
<sequence length="148" mass="16694">MRSMVRVNPGRATSSNQHEELFLSEALYSATIGIPQGYHSVANFIRAMVWHAPERVESVLACLPEPTPLMLDDDQSRGSYAEIMLLAAGVDDKPVYLNRALEAFETLKASAPYQKRKWGETLYKLGRYAEADYSRDDQRQERPDLVGS</sequence>
<reference evidence="2" key="1">
    <citation type="submission" date="2016-10" db="EMBL/GenBank/DDBJ databases">
        <title>Pseudomonas frederiksbergensis ERGS4:02 complete genome.</title>
        <authorList>
            <person name="Kumar R."/>
            <person name="Acharya V."/>
            <person name="Singh D."/>
        </authorList>
    </citation>
    <scope>NUCLEOTIDE SEQUENCE [LARGE SCALE GENOMIC DNA]</scope>
    <source>
        <strain evidence="2">ERGS4:02</strain>
        <plasmid evidence="2">Plasmid unnamed1</plasmid>
    </source>
</reference>
<name>A0A1J0EUF1_9PSED</name>
<protein>
    <recommendedName>
        <fullName evidence="3">Type III secretion protein</fullName>
    </recommendedName>
</protein>